<proteinExistence type="predicted"/>
<evidence type="ECO:0000313" key="2">
    <source>
        <dbReference type="EMBL" id="JAU52245.1"/>
    </source>
</evidence>
<sequence>MRPSSPTKESVKEEKKQAAAQREMREMVRSLLAGLLVHAPPLEKDGIRVSNTRAVPVGKRLAKFPAAGRDLANAASISFFGRERENVCICQYDMEECPF</sequence>
<accession>A0A1J3GAW7</accession>
<organism evidence="2">
    <name type="scientific">Noccaea caerulescens</name>
    <name type="common">Alpine penny-cress</name>
    <name type="synonym">Thlaspi caerulescens</name>
    <dbReference type="NCBI Taxonomy" id="107243"/>
    <lineage>
        <taxon>Eukaryota</taxon>
        <taxon>Viridiplantae</taxon>
        <taxon>Streptophyta</taxon>
        <taxon>Embryophyta</taxon>
        <taxon>Tracheophyta</taxon>
        <taxon>Spermatophyta</taxon>
        <taxon>Magnoliopsida</taxon>
        <taxon>eudicotyledons</taxon>
        <taxon>Gunneridae</taxon>
        <taxon>Pentapetalae</taxon>
        <taxon>rosids</taxon>
        <taxon>malvids</taxon>
        <taxon>Brassicales</taxon>
        <taxon>Brassicaceae</taxon>
        <taxon>Coluteocarpeae</taxon>
        <taxon>Noccaea</taxon>
    </lineage>
</organism>
<protein>
    <submittedName>
        <fullName evidence="2">Uncharacterized protein</fullName>
    </submittedName>
</protein>
<dbReference type="AlphaFoldDB" id="A0A1J3GAW7"/>
<gene>
    <name evidence="2" type="ORF">LC_TR14866_c0_g1_i1_g.50639</name>
</gene>
<feature type="compositionally biased region" description="Basic and acidic residues" evidence="1">
    <location>
        <begin position="9"/>
        <end position="22"/>
    </location>
</feature>
<reference evidence="2" key="1">
    <citation type="submission" date="2016-07" db="EMBL/GenBank/DDBJ databases">
        <title>De novo transcriptome assembly of four accessions of the metal hyperaccumulator plant Noccaea caerulescens.</title>
        <authorList>
            <person name="Blande D."/>
            <person name="Halimaa P."/>
            <person name="Tervahauta A.I."/>
            <person name="Aarts M.G."/>
            <person name="Karenlampi S.O."/>
        </authorList>
    </citation>
    <scope>NUCLEOTIDE SEQUENCE</scope>
</reference>
<evidence type="ECO:0000256" key="1">
    <source>
        <dbReference type="SAM" id="MobiDB-lite"/>
    </source>
</evidence>
<dbReference type="EMBL" id="GEVK01000587">
    <property type="protein sequence ID" value="JAU52245.1"/>
    <property type="molecule type" value="Transcribed_RNA"/>
</dbReference>
<feature type="region of interest" description="Disordered" evidence="1">
    <location>
        <begin position="1"/>
        <end position="22"/>
    </location>
</feature>
<name>A0A1J3GAW7_NOCCA</name>